<proteinExistence type="predicted"/>
<dbReference type="Proteomes" id="UP000475862">
    <property type="component" value="Unassembled WGS sequence"/>
</dbReference>
<evidence type="ECO:0000256" key="1">
    <source>
        <dbReference type="SAM" id="Phobius"/>
    </source>
</evidence>
<keyword evidence="1" id="KW-0472">Membrane</keyword>
<evidence type="ECO:0000313" key="2">
    <source>
        <dbReference type="EMBL" id="KAE9524145.1"/>
    </source>
</evidence>
<keyword evidence="1" id="KW-1133">Transmembrane helix</keyword>
<accession>A0A6G0T1B8</accession>
<keyword evidence="3" id="KW-1185">Reference proteome</keyword>
<dbReference type="EMBL" id="VYZN01000072">
    <property type="protein sequence ID" value="KAE9524145.1"/>
    <property type="molecule type" value="Genomic_DNA"/>
</dbReference>
<sequence length="183" mass="21211">MDLHVEDKIRTILKLKSQKIAKIPHKLFLSISLKFFGLKLHILMMNKNDKYDLGHSNIIVGNYYNHYDKCTLHKVNSARMNRQMLKKHFGHKLFFFQQIGCSKLRWGSTGIPQTKNGSVSIRKLYKSLTKSNKMSMPWVVSTMAISRIVLGITVCLLFLWCITLADDIVSDSDFDASRRFKEI</sequence>
<evidence type="ECO:0000313" key="3">
    <source>
        <dbReference type="Proteomes" id="UP000475862"/>
    </source>
</evidence>
<organism evidence="2 3">
    <name type="scientific">Aphis glycines</name>
    <name type="common">Soybean aphid</name>
    <dbReference type="NCBI Taxonomy" id="307491"/>
    <lineage>
        <taxon>Eukaryota</taxon>
        <taxon>Metazoa</taxon>
        <taxon>Ecdysozoa</taxon>
        <taxon>Arthropoda</taxon>
        <taxon>Hexapoda</taxon>
        <taxon>Insecta</taxon>
        <taxon>Pterygota</taxon>
        <taxon>Neoptera</taxon>
        <taxon>Paraneoptera</taxon>
        <taxon>Hemiptera</taxon>
        <taxon>Sternorrhyncha</taxon>
        <taxon>Aphidomorpha</taxon>
        <taxon>Aphidoidea</taxon>
        <taxon>Aphididae</taxon>
        <taxon>Aphidini</taxon>
        <taxon>Aphis</taxon>
        <taxon>Aphis</taxon>
    </lineage>
</organism>
<dbReference type="AlphaFoldDB" id="A0A6G0T1B8"/>
<feature type="transmembrane region" description="Helical" evidence="1">
    <location>
        <begin position="138"/>
        <end position="160"/>
    </location>
</feature>
<comment type="caution">
    <text evidence="2">The sequence shown here is derived from an EMBL/GenBank/DDBJ whole genome shotgun (WGS) entry which is preliminary data.</text>
</comment>
<protein>
    <submittedName>
        <fullName evidence="2">Uncharacterized protein</fullName>
    </submittedName>
</protein>
<name>A0A6G0T1B8_APHGL</name>
<reference evidence="2 3" key="1">
    <citation type="submission" date="2019-08" db="EMBL/GenBank/DDBJ databases">
        <title>The genome of the soybean aphid Biotype 1, its phylome, world population structure and adaptation to the North American continent.</title>
        <authorList>
            <person name="Giordano R."/>
            <person name="Donthu R.K."/>
            <person name="Hernandez A.G."/>
            <person name="Wright C.L."/>
            <person name="Zimin A.V."/>
        </authorList>
    </citation>
    <scope>NUCLEOTIDE SEQUENCE [LARGE SCALE GENOMIC DNA]</scope>
    <source>
        <tissue evidence="2">Whole aphids</tissue>
    </source>
</reference>
<keyword evidence="1" id="KW-0812">Transmembrane</keyword>
<gene>
    <name evidence="2" type="ORF">AGLY_015510</name>
</gene>